<proteinExistence type="predicted"/>
<dbReference type="SUPFAM" id="SSF160631">
    <property type="entry name" value="SMI1/KNR4-like"/>
    <property type="match status" value="1"/>
</dbReference>
<accession>A0A1G8EEC2</accession>
<dbReference type="Gene3D" id="3.40.1580.10">
    <property type="entry name" value="SMI1/KNR4-like"/>
    <property type="match status" value="1"/>
</dbReference>
<sequence length="256" mass="29483">MINYQDIKERVKAVGDKVFYIPMTEAEVANLEQEVGIAFPAYYRDFLLTFGMQQDFVQGLFTDVSDFLEQNSYLQEAVPNYLMIGDNGGEDYWILRTEKVNSQRIFNWVDDEIEKTDFTFEELVTHALEQLEDEDVLLLDNSEKSWCVQFAITTKDEEALYQALPLKLTSKWTLSEQSEAGVDEYIAQAVLNGEAIEMSRLTYGSGSTPTYFIDYKESLDSVKKQGQIKQWTTVLEAKFPEFNLVDYGVLPTSFEM</sequence>
<dbReference type="SMART" id="SM00860">
    <property type="entry name" value="SMI1_KNR4"/>
    <property type="match status" value="1"/>
</dbReference>
<dbReference type="EMBL" id="FNDQ01000010">
    <property type="protein sequence ID" value="SDH68049.1"/>
    <property type="molecule type" value="Genomic_DNA"/>
</dbReference>
<reference evidence="3" key="1">
    <citation type="submission" date="2016-10" db="EMBL/GenBank/DDBJ databases">
        <authorList>
            <person name="Varghese N."/>
            <person name="Submissions S."/>
        </authorList>
    </citation>
    <scope>NUCLEOTIDE SEQUENCE [LARGE SCALE GENOMIC DNA]</scope>
    <source>
        <strain evidence="3">DSM 23313</strain>
    </source>
</reference>
<feature type="domain" description="Knr4/Smi1-like" evidence="1">
    <location>
        <begin position="22"/>
        <end position="126"/>
    </location>
</feature>
<dbReference type="RefSeq" id="WP_143021873.1">
    <property type="nucleotide sequence ID" value="NZ_FNDQ01000010.1"/>
</dbReference>
<dbReference type="AlphaFoldDB" id="A0A1G8EEC2"/>
<organism evidence="2 3">
    <name type="scientific">Myroides phaeus</name>
    <dbReference type="NCBI Taxonomy" id="702745"/>
    <lineage>
        <taxon>Bacteria</taxon>
        <taxon>Pseudomonadati</taxon>
        <taxon>Bacteroidota</taxon>
        <taxon>Flavobacteriia</taxon>
        <taxon>Flavobacteriales</taxon>
        <taxon>Flavobacteriaceae</taxon>
        <taxon>Myroides</taxon>
    </lineage>
</organism>
<name>A0A1G8EEC2_9FLAO</name>
<evidence type="ECO:0000313" key="3">
    <source>
        <dbReference type="Proteomes" id="UP000243588"/>
    </source>
</evidence>
<gene>
    <name evidence="2" type="ORF">SAMN05421818_11063</name>
</gene>
<dbReference type="Proteomes" id="UP000243588">
    <property type="component" value="Unassembled WGS sequence"/>
</dbReference>
<dbReference type="InterPro" id="IPR037883">
    <property type="entry name" value="Knr4/Smi1-like_sf"/>
</dbReference>
<keyword evidence="3" id="KW-1185">Reference proteome</keyword>
<protein>
    <submittedName>
        <fullName evidence="2">SMI1-KNR4 cell-wall</fullName>
    </submittedName>
</protein>
<evidence type="ECO:0000259" key="1">
    <source>
        <dbReference type="SMART" id="SM00860"/>
    </source>
</evidence>
<dbReference type="InterPro" id="IPR018958">
    <property type="entry name" value="Knr4/Smi1-like_dom"/>
</dbReference>
<dbReference type="Pfam" id="PF09346">
    <property type="entry name" value="SMI1_KNR4"/>
    <property type="match status" value="1"/>
</dbReference>
<evidence type="ECO:0000313" key="2">
    <source>
        <dbReference type="EMBL" id="SDH68049.1"/>
    </source>
</evidence>
<dbReference type="STRING" id="702745.SAMN05421818_11063"/>